<feature type="domain" description="AB hydrolase-1" evidence="1">
    <location>
        <begin position="34"/>
        <end position="263"/>
    </location>
</feature>
<dbReference type="InterPro" id="IPR029058">
    <property type="entry name" value="AB_hydrolase_fold"/>
</dbReference>
<sequence>MKNEVPGALLNASDGVPIAYQARMAPAGAPVMALVHSLGMDHSFWNAVAQRLGDRASLVAIDARGHGRSGTARTPASTARMSQDLREVLAQLGLNRVVVGGASMGGCVALQFAIDHPQHTAGLALIDTTAWYGPTAPADWEARAQKALAQGLASLTDFQVTRWFSDGFREREPAQVQHWVDVFLRNDLEGYVQACRMLGGFDARASLAGIRVPTLIQVGEEDYAAPVAMSRAMHEAIPGATLDVIEGARHLTPLEVPDRVAQALLDLCAQVSP</sequence>
<dbReference type="GO" id="GO:0016787">
    <property type="term" value="F:hydrolase activity"/>
    <property type="evidence" value="ECO:0007669"/>
    <property type="project" value="UniProtKB-KW"/>
</dbReference>
<keyword evidence="2" id="KW-0378">Hydrolase</keyword>
<dbReference type="Proteomes" id="UP000503162">
    <property type="component" value="Chromosome"/>
</dbReference>
<accession>A0A6G8IJN5</accession>
<dbReference type="KEGG" id="hcz:G9Q37_15190"/>
<dbReference type="InterPro" id="IPR000073">
    <property type="entry name" value="AB_hydrolase_1"/>
</dbReference>
<reference evidence="2 3" key="1">
    <citation type="submission" date="2020-03" db="EMBL/GenBank/DDBJ databases">
        <title>Hydrogenophaga sp. nov. isolated from cyanobacterial mat.</title>
        <authorList>
            <person name="Thorat V."/>
            <person name="Kirdat K."/>
            <person name="Tiwarekar B."/>
            <person name="Costa E.D."/>
            <person name="Yadav A."/>
        </authorList>
    </citation>
    <scope>NUCLEOTIDE SEQUENCE [LARGE SCALE GENOMIC DNA]</scope>
    <source>
        <strain evidence="2 3">BA0156</strain>
    </source>
</reference>
<dbReference type="InterPro" id="IPR050471">
    <property type="entry name" value="AB_hydrolase"/>
</dbReference>
<dbReference type="SUPFAM" id="SSF53474">
    <property type="entry name" value="alpha/beta-Hydrolases"/>
    <property type="match status" value="1"/>
</dbReference>
<dbReference type="Gene3D" id="3.40.50.1820">
    <property type="entry name" value="alpha/beta hydrolase"/>
    <property type="match status" value="1"/>
</dbReference>
<gene>
    <name evidence="2" type="ORF">G9Q37_15190</name>
</gene>
<proteinExistence type="predicted"/>
<evidence type="ECO:0000313" key="3">
    <source>
        <dbReference type="Proteomes" id="UP000503162"/>
    </source>
</evidence>
<dbReference type="EMBL" id="CP049989">
    <property type="protein sequence ID" value="QIM53404.1"/>
    <property type="molecule type" value="Genomic_DNA"/>
</dbReference>
<dbReference type="PANTHER" id="PTHR43433">
    <property type="entry name" value="HYDROLASE, ALPHA/BETA FOLD FAMILY PROTEIN"/>
    <property type="match status" value="1"/>
</dbReference>
<evidence type="ECO:0000313" key="2">
    <source>
        <dbReference type="EMBL" id="QIM53404.1"/>
    </source>
</evidence>
<protein>
    <submittedName>
        <fullName evidence="2">Alpha/beta fold hydrolase</fullName>
    </submittedName>
</protein>
<dbReference type="PRINTS" id="PR00111">
    <property type="entry name" value="ABHYDROLASE"/>
</dbReference>
<dbReference type="RefSeq" id="WP_166228438.1">
    <property type="nucleotide sequence ID" value="NZ_CP049989.1"/>
</dbReference>
<dbReference type="AlphaFoldDB" id="A0A6G8IJN5"/>
<dbReference type="Pfam" id="PF12697">
    <property type="entry name" value="Abhydrolase_6"/>
    <property type="match status" value="1"/>
</dbReference>
<name>A0A6G8IJN5_9BURK</name>
<keyword evidence="3" id="KW-1185">Reference proteome</keyword>
<organism evidence="2 3">
    <name type="scientific">Hydrogenophaga crocea</name>
    <dbReference type="NCBI Taxonomy" id="2716225"/>
    <lineage>
        <taxon>Bacteria</taxon>
        <taxon>Pseudomonadati</taxon>
        <taxon>Pseudomonadota</taxon>
        <taxon>Betaproteobacteria</taxon>
        <taxon>Burkholderiales</taxon>
        <taxon>Comamonadaceae</taxon>
        <taxon>Hydrogenophaga</taxon>
    </lineage>
</organism>
<dbReference type="PANTHER" id="PTHR43433:SF5">
    <property type="entry name" value="AB HYDROLASE-1 DOMAIN-CONTAINING PROTEIN"/>
    <property type="match status" value="1"/>
</dbReference>
<evidence type="ECO:0000259" key="1">
    <source>
        <dbReference type="Pfam" id="PF12697"/>
    </source>
</evidence>